<protein>
    <submittedName>
        <fullName evidence="6">Transcriptional regulator, IclR family</fullName>
    </submittedName>
</protein>
<keyword evidence="1" id="KW-0805">Transcription regulation</keyword>
<dbReference type="SUPFAM" id="SSF55781">
    <property type="entry name" value="GAF domain-like"/>
    <property type="match status" value="1"/>
</dbReference>
<dbReference type="SUPFAM" id="SSF46785">
    <property type="entry name" value="Winged helix' DNA-binding domain"/>
    <property type="match status" value="1"/>
</dbReference>
<dbReference type="AlphaFoldDB" id="A0A1H0YNS3"/>
<dbReference type="Proteomes" id="UP000199444">
    <property type="component" value="Unassembled WGS sequence"/>
</dbReference>
<dbReference type="STRING" id="553311.SAMN05216231_0764"/>
<feature type="domain" description="HTH iclR-type" evidence="4">
    <location>
        <begin position="8"/>
        <end position="69"/>
    </location>
</feature>
<feature type="domain" description="IclR-ED" evidence="5">
    <location>
        <begin position="70"/>
        <end position="254"/>
    </location>
</feature>
<dbReference type="Pfam" id="PF09339">
    <property type="entry name" value="HTH_IclR"/>
    <property type="match status" value="1"/>
</dbReference>
<dbReference type="GO" id="GO:0045892">
    <property type="term" value="P:negative regulation of DNA-templated transcription"/>
    <property type="evidence" value="ECO:0007669"/>
    <property type="project" value="TreeGrafter"/>
</dbReference>
<proteinExistence type="predicted"/>
<evidence type="ECO:0000259" key="5">
    <source>
        <dbReference type="PROSITE" id="PS51078"/>
    </source>
</evidence>
<dbReference type="InterPro" id="IPR036390">
    <property type="entry name" value="WH_DNA-bd_sf"/>
</dbReference>
<dbReference type="Gene3D" id="3.30.450.40">
    <property type="match status" value="1"/>
</dbReference>
<dbReference type="PANTHER" id="PTHR30136:SF24">
    <property type="entry name" value="HTH-TYPE TRANSCRIPTIONAL REPRESSOR ALLR"/>
    <property type="match status" value="1"/>
</dbReference>
<dbReference type="PANTHER" id="PTHR30136">
    <property type="entry name" value="HELIX-TURN-HELIX TRANSCRIPTIONAL REGULATOR, ICLR FAMILY"/>
    <property type="match status" value="1"/>
</dbReference>
<dbReference type="Pfam" id="PF01614">
    <property type="entry name" value="IclR_C"/>
    <property type="match status" value="1"/>
</dbReference>
<dbReference type="GO" id="GO:0003677">
    <property type="term" value="F:DNA binding"/>
    <property type="evidence" value="ECO:0007669"/>
    <property type="project" value="UniProtKB-KW"/>
</dbReference>
<evidence type="ECO:0000256" key="2">
    <source>
        <dbReference type="ARBA" id="ARBA00023125"/>
    </source>
</evidence>
<evidence type="ECO:0000313" key="7">
    <source>
        <dbReference type="Proteomes" id="UP000199444"/>
    </source>
</evidence>
<dbReference type="InterPro" id="IPR050707">
    <property type="entry name" value="HTH_MetabolicPath_Reg"/>
</dbReference>
<sequence>MVKQKYWVPALERANLIIEQVAKNPDGLRLIDLSNRLEINKSSMYSLLNTMETLGWIEKGQNEKYNLGSVLGFIGSTYLNQFNIMETFSSEAKKAIQIVDEHIQLGKLMGGDVFYIGREEGSSPVRLVTDPGTRFAAYASAIGKIQLAQYEFDELKEIYKDESFKKKTDYTVENIEQLWDQLQKAKLDGYVVEEQEGAEGFYCVGAPVYDHSNRIVYGISFTMPKTSWIKKKEIATTEIIELANKLSKISGYLG</sequence>
<gene>
    <name evidence="6" type="ORF">SAMN05216231_0764</name>
</gene>
<dbReference type="PROSITE" id="PS51077">
    <property type="entry name" value="HTH_ICLR"/>
    <property type="match status" value="1"/>
</dbReference>
<dbReference type="InterPro" id="IPR029016">
    <property type="entry name" value="GAF-like_dom_sf"/>
</dbReference>
<dbReference type="GO" id="GO:0003700">
    <property type="term" value="F:DNA-binding transcription factor activity"/>
    <property type="evidence" value="ECO:0007669"/>
    <property type="project" value="TreeGrafter"/>
</dbReference>
<evidence type="ECO:0000259" key="4">
    <source>
        <dbReference type="PROSITE" id="PS51077"/>
    </source>
</evidence>
<keyword evidence="2" id="KW-0238">DNA-binding</keyword>
<evidence type="ECO:0000256" key="1">
    <source>
        <dbReference type="ARBA" id="ARBA00023015"/>
    </source>
</evidence>
<evidence type="ECO:0000313" key="6">
    <source>
        <dbReference type="EMBL" id="SDQ16803.1"/>
    </source>
</evidence>
<keyword evidence="7" id="KW-1185">Reference proteome</keyword>
<reference evidence="6 7" key="1">
    <citation type="submission" date="2016-10" db="EMBL/GenBank/DDBJ databases">
        <authorList>
            <person name="de Groot N.N."/>
        </authorList>
    </citation>
    <scope>NUCLEOTIDE SEQUENCE [LARGE SCALE GENOMIC DNA]</scope>
    <source>
        <strain evidence="6 7">CGMCC 1.10449</strain>
    </source>
</reference>
<dbReference type="PROSITE" id="PS51078">
    <property type="entry name" value="ICLR_ED"/>
    <property type="match status" value="1"/>
</dbReference>
<dbReference type="InterPro" id="IPR005471">
    <property type="entry name" value="Tscrpt_reg_IclR_N"/>
</dbReference>
<organism evidence="6 7">
    <name type="scientific">Virgibacillus salinus</name>
    <dbReference type="NCBI Taxonomy" id="553311"/>
    <lineage>
        <taxon>Bacteria</taxon>
        <taxon>Bacillati</taxon>
        <taxon>Bacillota</taxon>
        <taxon>Bacilli</taxon>
        <taxon>Bacillales</taxon>
        <taxon>Bacillaceae</taxon>
        <taxon>Virgibacillus</taxon>
    </lineage>
</organism>
<dbReference type="Gene3D" id="1.10.10.10">
    <property type="entry name" value="Winged helix-like DNA-binding domain superfamily/Winged helix DNA-binding domain"/>
    <property type="match status" value="1"/>
</dbReference>
<evidence type="ECO:0000256" key="3">
    <source>
        <dbReference type="ARBA" id="ARBA00023163"/>
    </source>
</evidence>
<dbReference type="RefSeq" id="WP_092491617.1">
    <property type="nucleotide sequence ID" value="NZ_FNKD01000001.1"/>
</dbReference>
<keyword evidence="3" id="KW-0804">Transcription</keyword>
<accession>A0A1H0YNS3</accession>
<dbReference type="InterPro" id="IPR014757">
    <property type="entry name" value="Tscrpt_reg_IclR_C"/>
</dbReference>
<dbReference type="InterPro" id="IPR036388">
    <property type="entry name" value="WH-like_DNA-bd_sf"/>
</dbReference>
<name>A0A1H0YNS3_9BACI</name>
<dbReference type="SMART" id="SM00346">
    <property type="entry name" value="HTH_ICLR"/>
    <property type="match status" value="1"/>
</dbReference>
<dbReference type="EMBL" id="FNKD01000001">
    <property type="protein sequence ID" value="SDQ16803.1"/>
    <property type="molecule type" value="Genomic_DNA"/>
</dbReference>